<accession>A0A9D3Z120</accession>
<organism evidence="1 2">
    <name type="scientific">Dreissena polymorpha</name>
    <name type="common">Zebra mussel</name>
    <name type="synonym">Mytilus polymorpha</name>
    <dbReference type="NCBI Taxonomy" id="45954"/>
    <lineage>
        <taxon>Eukaryota</taxon>
        <taxon>Metazoa</taxon>
        <taxon>Spiralia</taxon>
        <taxon>Lophotrochozoa</taxon>
        <taxon>Mollusca</taxon>
        <taxon>Bivalvia</taxon>
        <taxon>Autobranchia</taxon>
        <taxon>Heteroconchia</taxon>
        <taxon>Euheterodonta</taxon>
        <taxon>Imparidentia</taxon>
        <taxon>Neoheterodontei</taxon>
        <taxon>Myida</taxon>
        <taxon>Dreissenoidea</taxon>
        <taxon>Dreissenidae</taxon>
        <taxon>Dreissena</taxon>
    </lineage>
</organism>
<dbReference type="Proteomes" id="UP000828390">
    <property type="component" value="Unassembled WGS sequence"/>
</dbReference>
<comment type="caution">
    <text evidence="1">The sequence shown here is derived from an EMBL/GenBank/DDBJ whole genome shotgun (WGS) entry which is preliminary data.</text>
</comment>
<dbReference type="EMBL" id="JAIWYP010000014">
    <property type="protein sequence ID" value="KAH3708670.1"/>
    <property type="molecule type" value="Genomic_DNA"/>
</dbReference>
<reference evidence="1" key="1">
    <citation type="journal article" date="2019" name="bioRxiv">
        <title>The Genome of the Zebra Mussel, Dreissena polymorpha: A Resource for Invasive Species Research.</title>
        <authorList>
            <person name="McCartney M.A."/>
            <person name="Auch B."/>
            <person name="Kono T."/>
            <person name="Mallez S."/>
            <person name="Zhang Y."/>
            <person name="Obille A."/>
            <person name="Becker A."/>
            <person name="Abrahante J.E."/>
            <person name="Garbe J."/>
            <person name="Badalamenti J.P."/>
            <person name="Herman A."/>
            <person name="Mangelson H."/>
            <person name="Liachko I."/>
            <person name="Sullivan S."/>
            <person name="Sone E.D."/>
            <person name="Koren S."/>
            <person name="Silverstein K.A.T."/>
            <person name="Beckman K.B."/>
            <person name="Gohl D.M."/>
        </authorList>
    </citation>
    <scope>NUCLEOTIDE SEQUENCE</scope>
    <source>
        <strain evidence="1">Duluth1</strain>
        <tissue evidence="1">Whole animal</tissue>
    </source>
</reference>
<proteinExistence type="predicted"/>
<sequence length="53" mass="5672">MDVAILTISRLPPSAVKLTDSNAALGKSCSSQSDCTDPMTFCKTWENSATCFQ</sequence>
<reference evidence="1" key="2">
    <citation type="submission" date="2020-11" db="EMBL/GenBank/DDBJ databases">
        <authorList>
            <person name="McCartney M.A."/>
            <person name="Auch B."/>
            <person name="Kono T."/>
            <person name="Mallez S."/>
            <person name="Becker A."/>
            <person name="Gohl D.M."/>
            <person name="Silverstein K.A.T."/>
            <person name="Koren S."/>
            <person name="Bechman K.B."/>
            <person name="Herman A."/>
            <person name="Abrahante J.E."/>
            <person name="Garbe J."/>
        </authorList>
    </citation>
    <scope>NUCLEOTIDE SEQUENCE</scope>
    <source>
        <strain evidence="1">Duluth1</strain>
        <tissue evidence="1">Whole animal</tissue>
    </source>
</reference>
<dbReference type="AlphaFoldDB" id="A0A9D3Z120"/>
<gene>
    <name evidence="1" type="ORF">DPMN_068127</name>
</gene>
<keyword evidence="2" id="KW-1185">Reference proteome</keyword>
<evidence type="ECO:0000313" key="2">
    <source>
        <dbReference type="Proteomes" id="UP000828390"/>
    </source>
</evidence>
<evidence type="ECO:0000313" key="1">
    <source>
        <dbReference type="EMBL" id="KAH3708670.1"/>
    </source>
</evidence>
<feature type="non-terminal residue" evidence="1">
    <location>
        <position position="53"/>
    </location>
</feature>
<name>A0A9D3Z120_DREPO</name>
<protein>
    <submittedName>
        <fullName evidence="1">Uncharacterized protein</fullName>
    </submittedName>
</protein>